<dbReference type="PANTHER" id="PTHR46411:SF3">
    <property type="entry name" value="AAA+ ATPASE DOMAIN-CONTAINING PROTEIN"/>
    <property type="match status" value="1"/>
</dbReference>
<feature type="domain" description="ATPase AAA-type core" evidence="1">
    <location>
        <begin position="415"/>
        <end position="516"/>
    </location>
</feature>
<evidence type="ECO:0000313" key="4">
    <source>
        <dbReference type="Proteomes" id="UP000005446"/>
    </source>
</evidence>
<organism evidence="3 4">
    <name type="scientific">Glarea lozoyensis (strain ATCC 74030 / MF5533)</name>
    <dbReference type="NCBI Taxonomy" id="1104152"/>
    <lineage>
        <taxon>Eukaryota</taxon>
        <taxon>Fungi</taxon>
        <taxon>Dikarya</taxon>
        <taxon>Ascomycota</taxon>
        <taxon>Pezizomycotina</taxon>
        <taxon>Leotiomycetes</taxon>
        <taxon>Helotiales</taxon>
        <taxon>Helotiaceae</taxon>
        <taxon>Glarea</taxon>
    </lineage>
</organism>
<dbReference type="OrthoDB" id="10042665at2759"/>
<accession>H0EF77</accession>
<dbReference type="GO" id="GO:0016887">
    <property type="term" value="F:ATP hydrolysis activity"/>
    <property type="evidence" value="ECO:0007669"/>
    <property type="project" value="InterPro"/>
</dbReference>
<name>H0EF77_GLAL7</name>
<dbReference type="InterPro" id="IPR003959">
    <property type="entry name" value="ATPase_AAA_core"/>
</dbReference>
<dbReference type="GO" id="GO:0005524">
    <property type="term" value="F:ATP binding"/>
    <property type="evidence" value="ECO:0007669"/>
    <property type="project" value="InterPro"/>
</dbReference>
<dbReference type="SUPFAM" id="SSF52540">
    <property type="entry name" value="P-loop containing nucleoside triphosphate hydrolases"/>
    <property type="match status" value="1"/>
</dbReference>
<dbReference type="Gene3D" id="3.40.50.300">
    <property type="entry name" value="P-loop containing nucleotide triphosphate hydrolases"/>
    <property type="match status" value="1"/>
</dbReference>
<dbReference type="HOGENOM" id="CLU_004471_6_3_1"/>
<sequence>MSDGGDSLQYHRSVGTSSPALEFALIVRREPHPSNDNQAALKSITVQSPLIRKALEAVFDGYEGLETRLRQLTFEAPFHSFYYRWHRFESLRNLESDESTKAHLTLLYNIISQEILPYIHTMQDFTKNRVISFTHLWTIFAPGTEVYTKIKGHDCAVRLKSSSYGANMSGEYFSLECMYIDCDGSNFGYVDASVEINSFAGVKRLSDLEAIPIHLHPNIEELVERLHIRGDKFEQLNGFHHMSYSGFYTARSSRQVRNRHIASGRIIVDPHTFGIYSMSGPSLAVLENDRATTYSSKSLFKSGDSVIRSATEEEFRMYEEALQKCQELRDNNSNPTPRVLSCKQRLLCAPSVRGYCLTAKIWAEFDVEKVSRITWSTDVFARLVLPRGTKEIIRAFVQEQLSHDDGFDDIVSGKVAEEMCQPLYAMSAGELGETAAEVEEQLEMVLELTAKWNAILLLDECDMFLEARTTADIRRNRLISIFLRKLEYYRGVMFLTSNRIDDFDPAFESRIHLTIHYPALDTAKIVSN</sequence>
<dbReference type="Pfam" id="PF22942">
    <property type="entry name" value="DUF7025"/>
    <property type="match status" value="1"/>
</dbReference>
<dbReference type="AlphaFoldDB" id="H0EF77"/>
<feature type="domain" description="DUF7025" evidence="2">
    <location>
        <begin position="123"/>
        <end position="217"/>
    </location>
</feature>
<gene>
    <name evidence="3" type="ORF">M7I_1116</name>
</gene>
<proteinExistence type="predicted"/>
<dbReference type="Proteomes" id="UP000005446">
    <property type="component" value="Unassembled WGS sequence"/>
</dbReference>
<reference evidence="3 4" key="1">
    <citation type="journal article" date="2012" name="Eukaryot. Cell">
        <title>Genome sequence of the fungus Glarea lozoyensis: the first genome sequence of a species from the Helotiaceae family.</title>
        <authorList>
            <person name="Youssar L."/>
            <person name="Gruening B.A."/>
            <person name="Erxleben A."/>
            <person name="Guenther S."/>
            <person name="Huettel W."/>
        </authorList>
    </citation>
    <scope>NUCLEOTIDE SEQUENCE [LARGE SCALE GENOMIC DNA]</scope>
    <source>
        <strain evidence="4">ATCC 74030 / MF5533</strain>
    </source>
</reference>
<keyword evidence="4" id="KW-1185">Reference proteome</keyword>
<comment type="caution">
    <text evidence="3">The sequence shown here is derived from an EMBL/GenBank/DDBJ whole genome shotgun (WGS) entry which is preliminary data.</text>
</comment>
<evidence type="ECO:0000259" key="1">
    <source>
        <dbReference type="Pfam" id="PF00004"/>
    </source>
</evidence>
<dbReference type="InParanoid" id="H0EF77"/>
<evidence type="ECO:0000259" key="2">
    <source>
        <dbReference type="Pfam" id="PF22942"/>
    </source>
</evidence>
<dbReference type="InterPro" id="IPR054289">
    <property type="entry name" value="DUF7025"/>
</dbReference>
<dbReference type="Pfam" id="PF00004">
    <property type="entry name" value="AAA"/>
    <property type="match status" value="1"/>
</dbReference>
<protein>
    <submittedName>
        <fullName evidence="3">Uncharacterized protein</fullName>
    </submittedName>
</protein>
<dbReference type="InterPro" id="IPR027417">
    <property type="entry name" value="P-loop_NTPase"/>
</dbReference>
<evidence type="ECO:0000313" key="3">
    <source>
        <dbReference type="EMBL" id="EHL02853.1"/>
    </source>
</evidence>
<dbReference type="PANTHER" id="PTHR46411">
    <property type="entry name" value="FAMILY ATPASE, PUTATIVE-RELATED"/>
    <property type="match status" value="1"/>
</dbReference>
<dbReference type="EMBL" id="AGUE01000018">
    <property type="protein sequence ID" value="EHL02853.1"/>
    <property type="molecule type" value="Genomic_DNA"/>
</dbReference>